<dbReference type="InterPro" id="IPR011701">
    <property type="entry name" value="MFS"/>
</dbReference>
<feature type="transmembrane region" description="Helical" evidence="7">
    <location>
        <begin position="257"/>
        <end position="276"/>
    </location>
</feature>
<feature type="transmembrane region" description="Helical" evidence="7">
    <location>
        <begin position="392"/>
        <end position="410"/>
    </location>
</feature>
<organism evidence="8 9">
    <name type="scientific">Shewanella nanhaiensis</name>
    <dbReference type="NCBI Taxonomy" id="2864872"/>
    <lineage>
        <taxon>Bacteria</taxon>
        <taxon>Pseudomonadati</taxon>
        <taxon>Pseudomonadota</taxon>
        <taxon>Gammaproteobacteria</taxon>
        <taxon>Alteromonadales</taxon>
        <taxon>Shewanellaceae</taxon>
        <taxon>Shewanella</taxon>
    </lineage>
</organism>
<name>A0ABS7E614_9GAMM</name>
<evidence type="ECO:0000256" key="5">
    <source>
        <dbReference type="ARBA" id="ARBA00022989"/>
    </source>
</evidence>
<feature type="transmembrane region" description="Helical" evidence="7">
    <location>
        <begin position="46"/>
        <end position="66"/>
    </location>
</feature>
<dbReference type="EMBL" id="JAHZST010000011">
    <property type="protein sequence ID" value="MBW8185122.1"/>
    <property type="molecule type" value="Genomic_DNA"/>
</dbReference>
<evidence type="ECO:0000256" key="3">
    <source>
        <dbReference type="ARBA" id="ARBA00022475"/>
    </source>
</evidence>
<evidence type="ECO:0000313" key="8">
    <source>
        <dbReference type="EMBL" id="MBW8185122.1"/>
    </source>
</evidence>
<dbReference type="Gene3D" id="1.20.1250.20">
    <property type="entry name" value="MFS general substrate transporter like domains"/>
    <property type="match status" value="1"/>
</dbReference>
<dbReference type="Pfam" id="PF07690">
    <property type="entry name" value="MFS_1"/>
    <property type="match status" value="1"/>
</dbReference>
<gene>
    <name evidence="8" type="ORF">K0625_15785</name>
</gene>
<feature type="transmembrane region" description="Helical" evidence="7">
    <location>
        <begin position="326"/>
        <end position="345"/>
    </location>
</feature>
<keyword evidence="6 7" id="KW-0472">Membrane</keyword>
<sequence length="429" mass="47346">MLFSRRFFPYFVTQCLGALNDNVYKNVLLLMVAYASVDQLPMSINLFVNIAAAVFILPFLLFSAHAGSLADVKDKAWLIRRIKLVELVLMLFAALAIFNQSYLAMLFLLFLMGTQSAYFGPVKYALLPQTLKPEELVRGNAWVEVSTFLAILCGTVGAGVLVSSDQGVGISAGLVVLFAAIGVFASWNIPDLPADIDAHKQPRKGNWQTLKWAFQQRDIWAAITGISWFWFLGASYLTQFPNFTRLFLFSDPSVVSVLLALFSVGIAAGSFISVRLSKGRVELGIVPLGLCGLTLFGIDFVLAIPAGVESLYQASSFVMSAEHYRLMFDLFMIGVSGGVYIVPLYSFIQSKAKASERAQVIAANNILNALFMITSAILAIIVLQLLTWDIPTLFVILASCNLLVLLFICLRNEVFRQSACHFWVKKPKK</sequence>
<dbReference type="Proteomes" id="UP001195963">
    <property type="component" value="Unassembled WGS sequence"/>
</dbReference>
<accession>A0ABS7E614</accession>
<dbReference type="PANTHER" id="PTHR43266">
    <property type="entry name" value="MACROLIDE-EFFLUX PROTEIN"/>
    <property type="match status" value="1"/>
</dbReference>
<dbReference type="SUPFAM" id="SSF103473">
    <property type="entry name" value="MFS general substrate transporter"/>
    <property type="match status" value="1"/>
</dbReference>
<proteinExistence type="predicted"/>
<keyword evidence="4 7" id="KW-0812">Transmembrane</keyword>
<keyword evidence="5 7" id="KW-1133">Transmembrane helix</keyword>
<comment type="subcellular location">
    <subcellularLocation>
        <location evidence="1">Cell membrane</location>
        <topology evidence="1">Multi-pass membrane protein</topology>
    </subcellularLocation>
</comment>
<keyword evidence="2" id="KW-0813">Transport</keyword>
<feature type="transmembrane region" description="Helical" evidence="7">
    <location>
        <begin position="219"/>
        <end position="237"/>
    </location>
</feature>
<feature type="transmembrane region" description="Helical" evidence="7">
    <location>
        <begin position="168"/>
        <end position="187"/>
    </location>
</feature>
<keyword evidence="9" id="KW-1185">Reference proteome</keyword>
<feature type="transmembrane region" description="Helical" evidence="7">
    <location>
        <begin position="366"/>
        <end position="386"/>
    </location>
</feature>
<comment type="caution">
    <text evidence="8">The sequence shown here is derived from an EMBL/GenBank/DDBJ whole genome shotgun (WGS) entry which is preliminary data.</text>
</comment>
<evidence type="ECO:0000256" key="6">
    <source>
        <dbReference type="ARBA" id="ARBA00023136"/>
    </source>
</evidence>
<dbReference type="RefSeq" id="WP_220110566.1">
    <property type="nucleotide sequence ID" value="NZ_JAHZST010000011.1"/>
</dbReference>
<feature type="transmembrane region" description="Helical" evidence="7">
    <location>
        <begin position="283"/>
        <end position="306"/>
    </location>
</feature>
<evidence type="ECO:0000256" key="7">
    <source>
        <dbReference type="SAM" id="Phobius"/>
    </source>
</evidence>
<reference evidence="8 9" key="1">
    <citation type="submission" date="2021-07" db="EMBL/GenBank/DDBJ databases">
        <title>Shewanella sp. nov, isolated from SCS.</title>
        <authorList>
            <person name="Cao W.R."/>
        </authorList>
    </citation>
    <scope>NUCLEOTIDE SEQUENCE [LARGE SCALE GENOMIC DNA]</scope>
    <source>
        <strain evidence="8 9">NR704-98</strain>
    </source>
</reference>
<evidence type="ECO:0000313" key="9">
    <source>
        <dbReference type="Proteomes" id="UP001195963"/>
    </source>
</evidence>
<keyword evidence="3" id="KW-1003">Cell membrane</keyword>
<evidence type="ECO:0000256" key="1">
    <source>
        <dbReference type="ARBA" id="ARBA00004651"/>
    </source>
</evidence>
<dbReference type="PANTHER" id="PTHR43266:SF2">
    <property type="entry name" value="MAJOR FACILITATOR SUPERFAMILY (MFS) PROFILE DOMAIN-CONTAINING PROTEIN"/>
    <property type="match status" value="1"/>
</dbReference>
<protein>
    <submittedName>
        <fullName evidence="8">MFS transporter</fullName>
    </submittedName>
</protein>
<dbReference type="CDD" id="cd06173">
    <property type="entry name" value="MFS_MefA_like"/>
    <property type="match status" value="1"/>
</dbReference>
<dbReference type="InterPro" id="IPR036259">
    <property type="entry name" value="MFS_trans_sf"/>
</dbReference>
<evidence type="ECO:0000256" key="2">
    <source>
        <dbReference type="ARBA" id="ARBA00022448"/>
    </source>
</evidence>
<evidence type="ECO:0000256" key="4">
    <source>
        <dbReference type="ARBA" id="ARBA00022692"/>
    </source>
</evidence>
<feature type="transmembrane region" description="Helical" evidence="7">
    <location>
        <begin position="141"/>
        <end position="162"/>
    </location>
</feature>